<accession>A0AAD5W358</accession>
<feature type="compositionally biased region" description="Polar residues" evidence="2">
    <location>
        <begin position="36"/>
        <end position="52"/>
    </location>
</feature>
<feature type="region of interest" description="Disordered" evidence="2">
    <location>
        <begin position="11"/>
        <end position="115"/>
    </location>
</feature>
<feature type="compositionally biased region" description="Polar residues" evidence="2">
    <location>
        <begin position="75"/>
        <end position="88"/>
    </location>
</feature>
<feature type="region of interest" description="Disordered" evidence="2">
    <location>
        <begin position="266"/>
        <end position="287"/>
    </location>
</feature>
<dbReference type="InterPro" id="IPR027417">
    <property type="entry name" value="P-loop_NTPase"/>
</dbReference>
<gene>
    <name evidence="4" type="ORF">NP233_g315</name>
</gene>
<name>A0AAD5W358_9AGAR</name>
<dbReference type="PANTHER" id="PTHR10039:SF17">
    <property type="entry name" value="FUNGAL STAND N-TERMINAL GOODBYE DOMAIN-CONTAINING PROTEIN-RELATED"/>
    <property type="match status" value="1"/>
</dbReference>
<protein>
    <recommendedName>
        <fullName evidence="3">Nephrocystin 3-like N-terminal domain-containing protein</fullName>
    </recommendedName>
</protein>
<comment type="caution">
    <text evidence="4">The sequence shown here is derived from an EMBL/GenBank/DDBJ whole genome shotgun (WGS) entry which is preliminary data.</text>
</comment>
<feature type="compositionally biased region" description="Polar residues" evidence="2">
    <location>
        <begin position="15"/>
        <end position="26"/>
    </location>
</feature>
<dbReference type="PANTHER" id="PTHR10039">
    <property type="entry name" value="AMELOGENIN"/>
    <property type="match status" value="1"/>
</dbReference>
<evidence type="ECO:0000256" key="1">
    <source>
        <dbReference type="ARBA" id="ARBA00022737"/>
    </source>
</evidence>
<reference evidence="4" key="1">
    <citation type="submission" date="2022-07" db="EMBL/GenBank/DDBJ databases">
        <title>Genome Sequence of Leucocoprinus birnbaumii.</title>
        <authorList>
            <person name="Buettner E."/>
        </authorList>
    </citation>
    <scope>NUCLEOTIDE SEQUENCE</scope>
    <source>
        <strain evidence="4">VT141</strain>
    </source>
</reference>
<dbReference type="SUPFAM" id="SSF52540">
    <property type="entry name" value="P-loop containing nucleoside triphosphate hydrolases"/>
    <property type="match status" value="1"/>
</dbReference>
<evidence type="ECO:0000313" key="5">
    <source>
        <dbReference type="Proteomes" id="UP001213000"/>
    </source>
</evidence>
<sequence length="861" mass="96002">MDFPYFFEGVGDNPSVDTNQSSSSSGHILPQHTRSENQYQATPTANSSTYQQDALWPLDSRGPQPQPPSLPWNAPLQSQPVHTSNTLSFPPAAILSGPPTHTITSDSSYLPQSTSSLSHVPADYRAYSAEGDWRQFSIMSDQNLSNPAPFDPLSHFDQFLGATTPPSVHLNCHSQYLEHHTGAPEYGSQCHENINEDINNLNADQLALISQLLTSERVKGKQGVNYLDDFDPRAYQAANPQLAALQSQSGSIENGHTQLFQDLSTTSQPGLTEVPHHQPSLPSRTNPQVARLHQVATQTPEMSSSNQISLFSGSHSFAMHQPIFNVHPPATGSQQLEQSGAMKWLRASVIKHAQHDSAGRDPPPRCHPDTRISILERTHKWIDDPQRQKQLLWIRGPAGVGKSAIVQTVADSLSVSGRLIASLFFSRPNGRSNPQQVFPTIAYQLASRDAAYRAYIETIRPPDSPPLEAKAMKEQFRLLIVDPLVKHKLFAKGSDILIAIDGLDECDGDPGADDYDPTCHRHRTFKEVHREIVELISGLVKAHPSIPAIWVIASRPESHITAVFGSDDVKGSYVEESILIDDKEACADVEKFLVASFKKIAEAYPDHITKTPWPTYDHFLQIAKAASGLFIFGEVVIRFINDPREENPISQLNQVLVAVAKLRQSRKNKNPLGALDVIYTAILFRIPSTRMENLKKILPLMIYVHRKSIQVGKYNFQNMYQHFDISREDAVTSFNYLHSVIYFPRVKNIGETQPRFYHASFRDYLEDPSRSCEYTVEKWSEDLTWPPPAAIAATSWVHTLLEGLSSSGSVVKVLIHQYKISDSGLLQAILEGLNFRSLLMEKLASFRDLHQVVATKVCSHL</sequence>
<feature type="compositionally biased region" description="Low complexity" evidence="2">
    <location>
        <begin position="104"/>
        <end position="115"/>
    </location>
</feature>
<dbReference type="EMBL" id="JANIEX010000008">
    <property type="protein sequence ID" value="KAJ3576612.1"/>
    <property type="molecule type" value="Genomic_DNA"/>
</dbReference>
<keyword evidence="5" id="KW-1185">Reference proteome</keyword>
<dbReference type="InterPro" id="IPR056884">
    <property type="entry name" value="NPHP3-like_N"/>
</dbReference>
<evidence type="ECO:0000259" key="3">
    <source>
        <dbReference type="Pfam" id="PF24883"/>
    </source>
</evidence>
<proteinExistence type="predicted"/>
<dbReference type="Pfam" id="PF24883">
    <property type="entry name" value="NPHP3_N"/>
    <property type="match status" value="1"/>
</dbReference>
<feature type="domain" description="Nephrocystin 3-like N-terminal" evidence="3">
    <location>
        <begin position="377"/>
        <end position="508"/>
    </location>
</feature>
<dbReference type="Proteomes" id="UP001213000">
    <property type="component" value="Unassembled WGS sequence"/>
</dbReference>
<dbReference type="AlphaFoldDB" id="A0AAD5W358"/>
<organism evidence="4 5">
    <name type="scientific">Leucocoprinus birnbaumii</name>
    <dbReference type="NCBI Taxonomy" id="56174"/>
    <lineage>
        <taxon>Eukaryota</taxon>
        <taxon>Fungi</taxon>
        <taxon>Dikarya</taxon>
        <taxon>Basidiomycota</taxon>
        <taxon>Agaricomycotina</taxon>
        <taxon>Agaricomycetes</taxon>
        <taxon>Agaricomycetidae</taxon>
        <taxon>Agaricales</taxon>
        <taxon>Agaricineae</taxon>
        <taxon>Agaricaceae</taxon>
        <taxon>Leucocoprinus</taxon>
    </lineage>
</organism>
<keyword evidence="1" id="KW-0677">Repeat</keyword>
<evidence type="ECO:0000256" key="2">
    <source>
        <dbReference type="SAM" id="MobiDB-lite"/>
    </source>
</evidence>
<dbReference type="Gene3D" id="3.40.50.300">
    <property type="entry name" value="P-loop containing nucleotide triphosphate hydrolases"/>
    <property type="match status" value="1"/>
</dbReference>
<evidence type="ECO:0000313" key="4">
    <source>
        <dbReference type="EMBL" id="KAJ3576612.1"/>
    </source>
</evidence>